<organism evidence="2 3">
    <name type="scientific">Candidatus Jorgensenbacteria bacterium CG11_big_fil_rev_8_21_14_0_20_38_23</name>
    <dbReference type="NCBI Taxonomy" id="1974594"/>
    <lineage>
        <taxon>Bacteria</taxon>
        <taxon>Candidatus Joergenseniibacteriota</taxon>
    </lineage>
</organism>
<dbReference type="AlphaFoldDB" id="A0A2H0ND84"/>
<dbReference type="Pfam" id="PF18895">
    <property type="entry name" value="T4SS_pilin"/>
    <property type="match status" value="1"/>
</dbReference>
<reference evidence="2 3" key="1">
    <citation type="submission" date="2017-09" db="EMBL/GenBank/DDBJ databases">
        <title>Depth-based differentiation of microbial function through sediment-hosted aquifers and enrichment of novel symbionts in the deep terrestrial subsurface.</title>
        <authorList>
            <person name="Probst A.J."/>
            <person name="Ladd B."/>
            <person name="Jarett J.K."/>
            <person name="Geller-Mcgrath D.E."/>
            <person name="Sieber C.M."/>
            <person name="Emerson J.B."/>
            <person name="Anantharaman K."/>
            <person name="Thomas B.C."/>
            <person name="Malmstrom R."/>
            <person name="Stieglmeier M."/>
            <person name="Klingl A."/>
            <person name="Woyke T."/>
            <person name="Ryan C.M."/>
            <person name="Banfield J.F."/>
        </authorList>
    </citation>
    <scope>NUCLEOTIDE SEQUENCE [LARGE SCALE GENOMIC DNA]</scope>
    <source>
        <strain evidence="2">CG11_big_fil_rev_8_21_14_0_20_38_23</strain>
    </source>
</reference>
<evidence type="ECO:0000313" key="2">
    <source>
        <dbReference type="EMBL" id="PIR06125.1"/>
    </source>
</evidence>
<feature type="transmembrane region" description="Helical" evidence="1">
    <location>
        <begin position="84"/>
        <end position="104"/>
    </location>
</feature>
<dbReference type="EMBL" id="PCWR01000066">
    <property type="protein sequence ID" value="PIR06125.1"/>
    <property type="molecule type" value="Genomic_DNA"/>
</dbReference>
<protein>
    <submittedName>
        <fullName evidence="2">Uncharacterized protein</fullName>
    </submittedName>
</protein>
<gene>
    <name evidence="2" type="ORF">COV54_03235</name>
</gene>
<keyword evidence="1" id="KW-1133">Transmembrane helix</keyword>
<keyword evidence="1" id="KW-0812">Transmembrane</keyword>
<name>A0A2H0ND84_9BACT</name>
<feature type="transmembrane region" description="Helical" evidence="1">
    <location>
        <begin position="40"/>
        <end position="63"/>
    </location>
</feature>
<evidence type="ECO:0000256" key="1">
    <source>
        <dbReference type="SAM" id="Phobius"/>
    </source>
</evidence>
<sequence>MKKLIAYWPAVLIGIVPFVGLAQDAPTPQDASTLTGITNIIANAVDIFVGIFWTIAIAFALWTAISYMTAAGDETKIKSAKKRLIYTIIAFVIALSINLMKGLISDTLGGGTPTANW</sequence>
<comment type="caution">
    <text evidence="2">The sequence shown here is derived from an EMBL/GenBank/DDBJ whole genome shotgun (WGS) entry which is preliminary data.</text>
</comment>
<evidence type="ECO:0000313" key="3">
    <source>
        <dbReference type="Proteomes" id="UP000228867"/>
    </source>
</evidence>
<dbReference type="InterPro" id="IPR043993">
    <property type="entry name" value="T4SS_pilin"/>
</dbReference>
<dbReference type="Proteomes" id="UP000228867">
    <property type="component" value="Unassembled WGS sequence"/>
</dbReference>
<proteinExistence type="predicted"/>
<keyword evidence="1" id="KW-0472">Membrane</keyword>
<accession>A0A2H0ND84</accession>